<dbReference type="GO" id="GO:0006884">
    <property type="term" value="P:cell volume homeostasis"/>
    <property type="evidence" value="ECO:0007669"/>
    <property type="project" value="TreeGrafter"/>
</dbReference>
<feature type="domain" description="Amino acid permease/ SLC12A" evidence="18">
    <location>
        <begin position="386"/>
        <end position="661"/>
    </location>
</feature>
<sequence length="1102" mass="122133">MSVLLGDDNRRESSPFINSENDRGQYYDGKNMALFEEEMDSNPMVSSLLNKLANYTNLPQGVREHEEAENEDGVRRVTVMGPQMGTFIGVYLPCMQNILGVILFLRLTWIVGTAGILGSFAIVSMCCACTLLTAISMSAIATNGVVPAGGSYYMISRSLGPEFGGAVGLCFYLGTTFAGSMYILGTIEILLTYIVPDAAIFVAATKEDESAAMLNNMRVYGSCCLALMALVVFVGVKYVNKLALVFLAWVVLSIMAIYAGVIRTVIEPPDFPICLLGNRTLKNDQFDKCLKTEVVKNITYTTDLWSLFCESKHLNATCDDYFSVNNVTEIQGIPGLLSGVIKENLWGDYGPVEMLIEKKSMPSVAVKDNTNDIYKPYVFNDIATYFTLLVGIYFPSVTGIMAGSNRSGDLRDAQRSIPIGTILAIATTSFIYISCVVLFGACIEGVVLRDKFGDSVKKNLVVGTLAWPSPWVIVIGSFFSCCGAGLQSLTGAPRLLQAIARDGIVPFLQVFGHGKANGEPTWALLLTAGICEIGILIASLDAVAPILSMFFLMCYLFVNLACAVQTLLRTPNWRPRFKFYHWTLSFLGMSLCLSLMFISSWYYALVAMVIAGCIYKYIEYRGAEKEWGDGIRGLSLNAARYALIRLEESPPHTKNWRPQLLVLCKLDPDMLVKHPRLLSFTSQLKAGKGLTIVCSVLEGTYMTRGNDAKTGEEVSSLAAMSAERTKGFAHVVVASNLRDGFSLLIQSAGLGGMKHNAVLMAWPAGWKQAPDSYAWKNFIETVRETTSAHQALLVAKNIDHFPGNQERLKEGTIDVWWIVHDGGLLMLLPFLLRQHKVWRKCKMRIFTVAQIDDNSIQMKKDLQMFLYHLRLDAEVEVVEMHGSDISAFTYEKTLVMEQRSQMLRQMQLSRTEREREIQSITDESRGSVTRKRSLILEAASSNTLQVPRICIPNDEVATATRHPLAVVHDAIAPSIHCCILSLHHGPRSSATTSPENVHMTWTKDKLVNERTKNREGNVGVKDIFNMKPNQSNVRRMHTAVKLNEAVVNKSQNSQLVLLNMPGPPKNKEGDENYMEFLEVLMEGLDRVLLVRGGGREVITIYS</sequence>
<keyword evidence="12" id="KW-0325">Glycoprotein</keyword>
<feature type="domain" description="SLC12A transporter C-terminal" evidence="19">
    <location>
        <begin position="793"/>
        <end position="932"/>
    </location>
</feature>
<keyword evidence="13" id="KW-0868">Chloride</keyword>
<feature type="domain" description="SLC12A transporter C-terminal" evidence="19">
    <location>
        <begin position="994"/>
        <end position="1102"/>
    </location>
</feature>
<dbReference type="FunFam" id="1.20.1740.10:FF:000049">
    <property type="entry name" value="Solute carrier family 12 (potassium/chloride transporter), member 4"/>
    <property type="match status" value="1"/>
</dbReference>
<reference evidence="20" key="2">
    <citation type="submission" date="2025-08" db="UniProtKB">
        <authorList>
            <consortium name="Ensembl"/>
        </authorList>
    </citation>
    <scope>IDENTIFICATION</scope>
</reference>
<evidence type="ECO:0000256" key="13">
    <source>
        <dbReference type="ARBA" id="ARBA00023214"/>
    </source>
</evidence>
<keyword evidence="11 17" id="KW-0472">Membrane</keyword>
<dbReference type="GO" id="GO:0055075">
    <property type="term" value="P:potassium ion homeostasis"/>
    <property type="evidence" value="ECO:0007669"/>
    <property type="project" value="TreeGrafter"/>
</dbReference>
<dbReference type="PANTHER" id="PTHR11827">
    <property type="entry name" value="SOLUTE CARRIER FAMILY 12, CATION COTRANSPORTERS"/>
    <property type="match status" value="1"/>
</dbReference>
<feature type="transmembrane region" description="Helical" evidence="17">
    <location>
        <begin position="546"/>
        <end position="568"/>
    </location>
</feature>
<evidence type="ECO:0000256" key="4">
    <source>
        <dbReference type="ARBA" id="ARBA00022538"/>
    </source>
</evidence>
<keyword evidence="21" id="KW-1185">Reference proteome</keyword>
<dbReference type="InParanoid" id="A0A667XJ19"/>
<evidence type="ECO:0000256" key="6">
    <source>
        <dbReference type="ARBA" id="ARBA00022692"/>
    </source>
</evidence>
<feature type="transmembrane region" description="Helical" evidence="17">
    <location>
        <begin position="217"/>
        <end position="236"/>
    </location>
</feature>
<evidence type="ECO:0000256" key="15">
    <source>
        <dbReference type="ARBA" id="ARBA00047825"/>
    </source>
</evidence>
<feature type="transmembrane region" description="Helical" evidence="17">
    <location>
        <begin position="242"/>
        <end position="261"/>
    </location>
</feature>
<evidence type="ECO:0000256" key="14">
    <source>
        <dbReference type="ARBA" id="ARBA00046331"/>
    </source>
</evidence>
<protein>
    <submittedName>
        <fullName evidence="20">Solute carrier family 12 member 7a</fullName>
    </submittedName>
</protein>
<dbReference type="GO" id="GO:0055064">
    <property type="term" value="P:chloride ion homeostasis"/>
    <property type="evidence" value="ECO:0007669"/>
    <property type="project" value="TreeGrafter"/>
</dbReference>
<dbReference type="InterPro" id="IPR000076">
    <property type="entry name" value="KCL_cotranspt"/>
</dbReference>
<keyword evidence="8" id="KW-0630">Potassium</keyword>
<reference evidence="20" key="3">
    <citation type="submission" date="2025-09" db="UniProtKB">
        <authorList>
            <consortium name="Ensembl"/>
        </authorList>
    </citation>
    <scope>IDENTIFICATION</scope>
</reference>
<dbReference type="InterPro" id="IPR004841">
    <property type="entry name" value="AA-permease/SLC12A_dom"/>
</dbReference>
<keyword evidence="6 17" id="KW-0812">Transmembrane</keyword>
<accession>A0A667XJ19</accession>
<dbReference type="NCBIfam" id="TIGR00930">
    <property type="entry name" value="2a30"/>
    <property type="match status" value="1"/>
</dbReference>
<keyword evidence="7" id="KW-0769">Symport</keyword>
<feature type="transmembrane region" description="Helical" evidence="17">
    <location>
        <begin position="522"/>
        <end position="540"/>
    </location>
</feature>
<proteinExistence type="inferred from homology"/>
<evidence type="ECO:0000256" key="16">
    <source>
        <dbReference type="SAM" id="MobiDB-lite"/>
    </source>
</evidence>
<dbReference type="GeneTree" id="ENSGT00940000157657"/>
<keyword evidence="3" id="KW-1003">Cell membrane</keyword>
<evidence type="ECO:0000256" key="12">
    <source>
        <dbReference type="ARBA" id="ARBA00023180"/>
    </source>
</evidence>
<name>A0A667XJ19_9TELE</name>
<dbReference type="FunFam" id="1.20.1740.10:FF:000040">
    <property type="entry name" value="Solute carrier family 12 member 6"/>
    <property type="match status" value="1"/>
</dbReference>
<gene>
    <name evidence="20" type="primary">LOC115375244</name>
</gene>
<evidence type="ECO:0000259" key="19">
    <source>
        <dbReference type="Pfam" id="PF03522"/>
    </source>
</evidence>
<feature type="transmembrane region" description="Helical" evidence="17">
    <location>
        <begin position="85"/>
        <end position="110"/>
    </location>
</feature>
<comment type="subcellular location">
    <subcellularLocation>
        <location evidence="1">Cell membrane</location>
        <topology evidence="1">Multi-pass membrane protein</topology>
    </subcellularLocation>
</comment>
<evidence type="ECO:0000256" key="11">
    <source>
        <dbReference type="ARBA" id="ARBA00023136"/>
    </source>
</evidence>
<dbReference type="GO" id="GO:0005886">
    <property type="term" value="C:plasma membrane"/>
    <property type="evidence" value="ECO:0007669"/>
    <property type="project" value="UniProtKB-SubCell"/>
</dbReference>
<evidence type="ECO:0000256" key="8">
    <source>
        <dbReference type="ARBA" id="ARBA00022958"/>
    </source>
</evidence>
<dbReference type="Gene3D" id="1.20.1740.10">
    <property type="entry name" value="Amino acid/polyamine transporter I"/>
    <property type="match status" value="1"/>
</dbReference>
<feature type="region of interest" description="Disordered" evidence="16">
    <location>
        <begin position="1"/>
        <end position="24"/>
    </location>
</feature>
<keyword evidence="10" id="KW-0406">Ion transport</keyword>
<comment type="catalytic activity">
    <reaction evidence="15">
        <text>K(+)(in) + chloride(in) = K(+)(out) + chloride(out)</text>
        <dbReference type="Rhea" id="RHEA:72427"/>
        <dbReference type="ChEBI" id="CHEBI:17996"/>
        <dbReference type="ChEBI" id="CHEBI:29103"/>
    </reaction>
</comment>
<comment type="similarity">
    <text evidence="14">Belongs to the SLC12A transporter family. K/Cl co-transporter subfamily.</text>
</comment>
<dbReference type="InterPro" id="IPR018491">
    <property type="entry name" value="SLC12_C"/>
</dbReference>
<evidence type="ECO:0000256" key="3">
    <source>
        <dbReference type="ARBA" id="ARBA00022475"/>
    </source>
</evidence>
<feature type="transmembrane region" description="Helical" evidence="17">
    <location>
        <begin position="422"/>
        <end position="448"/>
    </location>
</feature>
<keyword evidence="5" id="KW-0597">Phosphoprotein</keyword>
<evidence type="ECO:0000313" key="21">
    <source>
        <dbReference type="Proteomes" id="UP000472263"/>
    </source>
</evidence>
<evidence type="ECO:0000313" key="20">
    <source>
        <dbReference type="Ensembl" id="ENSMMDP00005014183.1"/>
    </source>
</evidence>
<evidence type="ECO:0000256" key="17">
    <source>
        <dbReference type="SAM" id="Phobius"/>
    </source>
</evidence>
<dbReference type="AlphaFoldDB" id="A0A667XJ19"/>
<dbReference type="GO" id="GO:0007268">
    <property type="term" value="P:chemical synaptic transmission"/>
    <property type="evidence" value="ECO:0007669"/>
    <property type="project" value="TreeGrafter"/>
</dbReference>
<feature type="transmembrane region" description="Helical" evidence="17">
    <location>
        <begin position="580"/>
        <end position="604"/>
    </location>
</feature>
<dbReference type="Pfam" id="PF03522">
    <property type="entry name" value="SLC12"/>
    <property type="match status" value="2"/>
</dbReference>
<feature type="domain" description="Amino acid permease/ SLC12A" evidence="18">
    <location>
        <begin position="90"/>
        <end position="261"/>
    </location>
</feature>
<keyword evidence="2" id="KW-0813">Transport</keyword>
<dbReference type="Pfam" id="PF00324">
    <property type="entry name" value="AA_permease"/>
    <property type="match status" value="2"/>
</dbReference>
<keyword evidence="4" id="KW-0633">Potassium transport</keyword>
<evidence type="ECO:0000256" key="10">
    <source>
        <dbReference type="ARBA" id="ARBA00023065"/>
    </source>
</evidence>
<organism evidence="20 21">
    <name type="scientific">Myripristis murdjan</name>
    <name type="common">pinecone soldierfish</name>
    <dbReference type="NCBI Taxonomy" id="586833"/>
    <lineage>
        <taxon>Eukaryota</taxon>
        <taxon>Metazoa</taxon>
        <taxon>Chordata</taxon>
        <taxon>Craniata</taxon>
        <taxon>Vertebrata</taxon>
        <taxon>Euteleostomi</taxon>
        <taxon>Actinopterygii</taxon>
        <taxon>Neopterygii</taxon>
        <taxon>Teleostei</taxon>
        <taxon>Neoteleostei</taxon>
        <taxon>Acanthomorphata</taxon>
        <taxon>Holocentriformes</taxon>
        <taxon>Holocentridae</taxon>
        <taxon>Myripristis</taxon>
    </lineage>
</organism>
<evidence type="ECO:0000256" key="7">
    <source>
        <dbReference type="ARBA" id="ARBA00022847"/>
    </source>
</evidence>
<dbReference type="GO" id="GO:0015379">
    <property type="term" value="F:potassium:chloride symporter activity"/>
    <property type="evidence" value="ECO:0007669"/>
    <property type="project" value="InterPro"/>
</dbReference>
<dbReference type="InterPro" id="IPR004842">
    <property type="entry name" value="SLC12A_fam"/>
</dbReference>
<dbReference type="PANTHER" id="PTHR11827:SF47">
    <property type="entry name" value="SOLUTE CARRIER FAMILY 12 MEMBER 7"/>
    <property type="match status" value="1"/>
</dbReference>
<evidence type="ECO:0000259" key="18">
    <source>
        <dbReference type="Pfam" id="PF00324"/>
    </source>
</evidence>
<evidence type="ECO:0000256" key="1">
    <source>
        <dbReference type="ARBA" id="ARBA00004651"/>
    </source>
</evidence>
<evidence type="ECO:0000256" key="2">
    <source>
        <dbReference type="ARBA" id="ARBA00022448"/>
    </source>
</evidence>
<feature type="transmembrane region" description="Helical" evidence="17">
    <location>
        <begin position="116"/>
        <end position="142"/>
    </location>
</feature>
<feature type="transmembrane region" description="Helical" evidence="17">
    <location>
        <begin position="382"/>
        <end position="402"/>
    </location>
</feature>
<keyword evidence="9 17" id="KW-1133">Transmembrane helix</keyword>
<dbReference type="PRINTS" id="PR01081">
    <property type="entry name" value="KCLTRNSPORT"/>
</dbReference>
<evidence type="ECO:0000256" key="5">
    <source>
        <dbReference type="ARBA" id="ARBA00022553"/>
    </source>
</evidence>
<dbReference type="Ensembl" id="ENSMMDT00005014579.1">
    <property type="protein sequence ID" value="ENSMMDP00005014183.1"/>
    <property type="gene ID" value="ENSMMDG00005004290.1"/>
</dbReference>
<dbReference type="GO" id="GO:1990573">
    <property type="term" value="P:potassium ion import across plasma membrane"/>
    <property type="evidence" value="ECO:0007669"/>
    <property type="project" value="TreeGrafter"/>
</dbReference>
<evidence type="ECO:0000256" key="9">
    <source>
        <dbReference type="ARBA" id="ARBA00022989"/>
    </source>
</evidence>
<feature type="transmembrane region" description="Helical" evidence="17">
    <location>
        <begin position="163"/>
        <end position="183"/>
    </location>
</feature>
<feature type="transmembrane region" description="Helical" evidence="17">
    <location>
        <begin position="189"/>
        <end position="205"/>
    </location>
</feature>
<reference evidence="20" key="1">
    <citation type="submission" date="2019-06" db="EMBL/GenBank/DDBJ databases">
        <authorList>
            <consortium name="Wellcome Sanger Institute Data Sharing"/>
        </authorList>
    </citation>
    <scope>NUCLEOTIDE SEQUENCE [LARGE SCALE GENOMIC DNA]</scope>
</reference>
<dbReference type="GO" id="GO:0045202">
    <property type="term" value="C:synapse"/>
    <property type="evidence" value="ECO:0007669"/>
    <property type="project" value="GOC"/>
</dbReference>
<dbReference type="Proteomes" id="UP000472263">
    <property type="component" value="Chromosome 17"/>
</dbReference>